<feature type="non-terminal residue" evidence="2">
    <location>
        <position position="301"/>
    </location>
</feature>
<feature type="coiled-coil region" evidence="1">
    <location>
        <begin position="217"/>
        <end position="244"/>
    </location>
</feature>
<feature type="coiled-coil region" evidence="1">
    <location>
        <begin position="21"/>
        <end position="48"/>
    </location>
</feature>
<evidence type="ECO:0000256" key="1">
    <source>
        <dbReference type="SAM" id="Coils"/>
    </source>
</evidence>
<evidence type="ECO:0000313" key="2">
    <source>
        <dbReference type="EMBL" id="KAF9410477.1"/>
    </source>
</evidence>
<name>A0A835G8U4_SPOEX</name>
<proteinExistence type="predicted"/>
<gene>
    <name evidence="2" type="ORF">HW555_010430</name>
</gene>
<dbReference type="Proteomes" id="UP000648187">
    <property type="component" value="Unassembled WGS sequence"/>
</dbReference>
<keyword evidence="3" id="KW-1185">Reference proteome</keyword>
<accession>A0A835G8U4</accession>
<evidence type="ECO:0008006" key="4">
    <source>
        <dbReference type="Google" id="ProtNLM"/>
    </source>
</evidence>
<evidence type="ECO:0000313" key="3">
    <source>
        <dbReference type="Proteomes" id="UP000648187"/>
    </source>
</evidence>
<dbReference type="AlphaFoldDB" id="A0A835G8U4"/>
<sequence>NKFHYLKLRIFLCRNDKDHTKKYLMKKKQKKQQRLKKYKKEREAGKNKWLNFHSKAIKKPCVRAKSIFASPDNLTGRVGVGTCGISGRPMTGYTVGEKWKKGGSHSYTKVTISKMANDLTNYKLQLLQVEGALLADGDNEELLKLKADLEEVIELTQDLVKSQDGDSKVCNTHGSGNDRGAAASVLAADDEGSSHKHFYNSQVGETCLTKNGREHNKEYLMKKKQNKQQRLKQYEKEREAGKNKWLNFHSKAIKKPGVRAKSIFASPDNLIGRVGVGTCGISGRPMTGYTVGEKWKKVKNL</sequence>
<comment type="caution">
    <text evidence="2">The sequence shown here is derived from an EMBL/GenBank/DDBJ whole genome shotgun (WGS) entry which is preliminary data.</text>
</comment>
<reference evidence="2" key="1">
    <citation type="submission" date="2020-08" db="EMBL/GenBank/DDBJ databases">
        <title>Spodoptera exigua strain:BAW_Kor-Di-RS1 Genome sequencing and assembly.</title>
        <authorList>
            <person name="Kim J."/>
            <person name="Nam H.Y."/>
            <person name="Kwon M."/>
            <person name="Choi J.H."/>
            <person name="Cho S.R."/>
            <person name="Kim G.-H."/>
        </authorList>
    </citation>
    <scope>NUCLEOTIDE SEQUENCE</scope>
    <source>
        <strain evidence="2">BAW_Kor-Di-RS1</strain>
        <tissue evidence="2">Whole-body</tissue>
    </source>
</reference>
<protein>
    <recommendedName>
        <fullName evidence="4">Survival of motor neuron-related-splicing factor 30</fullName>
    </recommendedName>
</protein>
<keyword evidence="1" id="KW-0175">Coiled coil</keyword>
<dbReference type="EMBL" id="JACKWZ010000261">
    <property type="protein sequence ID" value="KAF9410477.1"/>
    <property type="molecule type" value="Genomic_DNA"/>
</dbReference>
<organism evidence="2 3">
    <name type="scientific">Spodoptera exigua</name>
    <name type="common">Beet armyworm</name>
    <name type="synonym">Noctua fulgens</name>
    <dbReference type="NCBI Taxonomy" id="7107"/>
    <lineage>
        <taxon>Eukaryota</taxon>
        <taxon>Metazoa</taxon>
        <taxon>Ecdysozoa</taxon>
        <taxon>Arthropoda</taxon>
        <taxon>Hexapoda</taxon>
        <taxon>Insecta</taxon>
        <taxon>Pterygota</taxon>
        <taxon>Neoptera</taxon>
        <taxon>Endopterygota</taxon>
        <taxon>Lepidoptera</taxon>
        <taxon>Glossata</taxon>
        <taxon>Ditrysia</taxon>
        <taxon>Noctuoidea</taxon>
        <taxon>Noctuidae</taxon>
        <taxon>Amphipyrinae</taxon>
        <taxon>Spodoptera</taxon>
    </lineage>
</organism>